<keyword evidence="1" id="KW-0472">Membrane</keyword>
<keyword evidence="1" id="KW-0812">Transmembrane</keyword>
<proteinExistence type="predicted"/>
<keyword evidence="1" id="KW-1133">Transmembrane helix</keyword>
<dbReference type="EMBL" id="CAEZXR010000391">
    <property type="protein sequence ID" value="CAB4730664.1"/>
    <property type="molecule type" value="Genomic_DNA"/>
</dbReference>
<dbReference type="PANTHER" id="PTHR37574:SF1">
    <property type="entry name" value="LIPASE B"/>
    <property type="match status" value="1"/>
</dbReference>
<dbReference type="InterPro" id="IPR053228">
    <property type="entry name" value="Stereospecific_Lipase"/>
</dbReference>
<dbReference type="AlphaFoldDB" id="A0A6J6S6Y7"/>
<evidence type="ECO:0000256" key="1">
    <source>
        <dbReference type="SAM" id="Phobius"/>
    </source>
</evidence>
<dbReference type="InterPro" id="IPR029058">
    <property type="entry name" value="AB_hydrolase_fold"/>
</dbReference>
<evidence type="ECO:0000313" key="2">
    <source>
        <dbReference type="EMBL" id="CAB4730664.1"/>
    </source>
</evidence>
<reference evidence="2" key="1">
    <citation type="submission" date="2020-05" db="EMBL/GenBank/DDBJ databases">
        <authorList>
            <person name="Chiriac C."/>
            <person name="Salcher M."/>
            <person name="Ghai R."/>
            <person name="Kavagutti S V."/>
        </authorList>
    </citation>
    <scope>NUCLEOTIDE SEQUENCE</scope>
</reference>
<dbReference type="PANTHER" id="PTHR37574">
    <property type="entry name" value="LIPASE B"/>
    <property type="match status" value="1"/>
</dbReference>
<organism evidence="2">
    <name type="scientific">freshwater metagenome</name>
    <dbReference type="NCBI Taxonomy" id="449393"/>
    <lineage>
        <taxon>unclassified sequences</taxon>
        <taxon>metagenomes</taxon>
        <taxon>ecological metagenomes</taxon>
    </lineage>
</organism>
<gene>
    <name evidence="2" type="ORF">UFOPK2579_02556</name>
</gene>
<dbReference type="SUPFAM" id="SSF53474">
    <property type="entry name" value="alpha/beta-Hydrolases"/>
    <property type="match status" value="1"/>
</dbReference>
<protein>
    <submittedName>
        <fullName evidence="2">Unannotated protein</fullName>
    </submittedName>
</protein>
<name>A0A6J6S6Y7_9ZZZZ</name>
<dbReference type="Gene3D" id="3.40.50.1820">
    <property type="entry name" value="alpha/beta hydrolase"/>
    <property type="match status" value="1"/>
</dbReference>
<accession>A0A6J6S6Y7</accession>
<sequence length="362" mass="37718">MVVAVRGDAEARVLSAHAVLVGEQPPGLGGTMRRSSSLLAGLAGALVLTLAALTAPAAVAGAPVATAPAYSVAEGDLDASLTCDGDPTTGPTPVLLVPGTTLTPDLNFSWNYARQFTRAGRSWCWVELPGHAMRDIQVAGEYVAHAIRTLHEAAGRPISIVGFSQGGMVPRWALKYWPDTRAMVDDLIGLDPSNHGTLDAYPVCLVGCAPALWQQRTGSAFLRALNADAETWAGISYSQVFTATDEIVVPNIAPFASSALSTGEGEISNVLVQSICPVHVSDHLSMGTSDPVGHALVLDALTHDGPADPARISRAVCLRALAPGISPASFASNFTRVLAVAATQLVVAPRAYREPELADYAR</sequence>
<feature type="transmembrane region" description="Helical" evidence="1">
    <location>
        <begin position="38"/>
        <end position="59"/>
    </location>
</feature>